<dbReference type="SUPFAM" id="SSF56935">
    <property type="entry name" value="Porins"/>
    <property type="match status" value="1"/>
</dbReference>
<dbReference type="Pfam" id="PF13715">
    <property type="entry name" value="CarbopepD_reg_2"/>
    <property type="match status" value="1"/>
</dbReference>
<proteinExistence type="inferred from homology"/>
<dbReference type="Gene3D" id="2.40.170.20">
    <property type="entry name" value="TonB-dependent receptor, beta-barrel domain"/>
    <property type="match status" value="1"/>
</dbReference>
<evidence type="ECO:0000256" key="6">
    <source>
        <dbReference type="ARBA" id="ARBA00023136"/>
    </source>
</evidence>
<evidence type="ECO:0000259" key="12">
    <source>
        <dbReference type="Pfam" id="PF07715"/>
    </source>
</evidence>
<dbReference type="InterPro" id="IPR036942">
    <property type="entry name" value="Beta-barrel_TonB_sf"/>
</dbReference>
<dbReference type="InterPro" id="IPR023997">
    <property type="entry name" value="TonB-dep_OMP_SusC/RagA_CS"/>
</dbReference>
<comment type="similarity">
    <text evidence="8 9">Belongs to the TonB-dependent receptor family.</text>
</comment>
<dbReference type="InterPro" id="IPR023996">
    <property type="entry name" value="TonB-dep_OMP_SusC/RagA"/>
</dbReference>
<evidence type="ECO:0000259" key="11">
    <source>
        <dbReference type="Pfam" id="PF00593"/>
    </source>
</evidence>
<comment type="caution">
    <text evidence="13">The sequence shown here is derived from an EMBL/GenBank/DDBJ whole genome shotgun (WGS) entry which is preliminary data.</text>
</comment>
<evidence type="ECO:0000256" key="7">
    <source>
        <dbReference type="ARBA" id="ARBA00023237"/>
    </source>
</evidence>
<evidence type="ECO:0000313" key="13">
    <source>
        <dbReference type="EMBL" id="MDX6190903.1"/>
    </source>
</evidence>
<dbReference type="InterPro" id="IPR000531">
    <property type="entry name" value="Beta-barrel_TonB"/>
</dbReference>
<dbReference type="Pfam" id="PF00593">
    <property type="entry name" value="TonB_dep_Rec_b-barrel"/>
    <property type="match status" value="1"/>
</dbReference>
<keyword evidence="14" id="KW-1185">Reference proteome</keyword>
<feature type="signal peptide" evidence="10">
    <location>
        <begin position="1"/>
        <end position="23"/>
    </location>
</feature>
<dbReference type="PROSITE" id="PS52016">
    <property type="entry name" value="TONB_DEPENDENT_REC_3"/>
    <property type="match status" value="1"/>
</dbReference>
<sequence>MKNSLQKGLLVILTMLCTSLMYSQEVSGLVSDSNGPLPGVSIIVKGSKNEAQTDFDGRFTIKNVGKGAVLIFSYIGLKNQEVNVGDKTKINVTMAQDRSELNEVVVVGYGTAKKKDLTGAVDVLSSKDFDGVSNTSPALLLRGKVAGVQVTQTSGEPGSAVTIRVRGSSSVRSGNGPLIVVDGVPLSGGDVSAEGADLLGTSSAKNPLNFINEADIESISVLKDASSTAIYGARGANGVIVITTKKGKSNVPEFNFSTSTQFSTKAGNFGVMNANQFVAASKAAGVPSIPADPVTGTPQINNQDFGGRNYNWQDAVLQKGIAINNTLSFNSASENSSTRVSFSTSNNKGIVKNTGLDKYTVSFFNSNNFFDKILKVDTKLLYASINDETTLITNNASYIGNVIGAALYWNPTRPIYNADGHYNVVSETYLNPVQLLDSYKDYTNTNKLLGSINAVLRLGSHFKYNFLFGVETSGSTRKSQILPTMQIQGDAFFGTVPGSDPVITKYGTASIQGITNFNKTFENNLNYTNKFSDNFNVNALVGYSYYYYLASGFVTSGKGYDLAQTNLIDNIEGGLQNEFRSSSFKNVSELQSFYARADATFFKQYVLTATVRTDGSTKLGANNKYGTFPSIGFADNLFENKEGLLNNLKIRANWGITGNQEFAPNSAIGRASYGNNGNLNIDSNANDDLKWETTESWGIGTDFTLLKNRLTGSLDYFYRDTKDLIFPVPQASTQPGPNTPRNKNLPGNLINQGVEISLDYKIIETENISWEISANASFLKNEMKNFRGTVGTGGLNGQGLDGAYTQVITNNKPLYSYYLYDFKGYDATGNSIYTNAAGQPVGLGEASKQLLDKQPLPKLNYGFSSTFRYKGFDAVVSFYGVAGNYIYDNTQNAYFFKGAFLGGRNVTEKAAYSEQAQGDPNSPSTKFLQKGDFLRMGELTFGYTFTGALIERMKCKNVRIYANGSNLLLFTNYTGFDPEVDINKQVNGVPSAGMDYLAYPRSKGIAFGLNVTF</sequence>
<evidence type="ECO:0000313" key="14">
    <source>
        <dbReference type="Proteomes" id="UP001273350"/>
    </source>
</evidence>
<evidence type="ECO:0000256" key="1">
    <source>
        <dbReference type="ARBA" id="ARBA00004571"/>
    </source>
</evidence>
<feature type="domain" description="TonB-dependent receptor plug" evidence="12">
    <location>
        <begin position="113"/>
        <end position="239"/>
    </location>
</feature>
<comment type="subcellular location">
    <subcellularLocation>
        <location evidence="1 8">Cell outer membrane</location>
        <topology evidence="1 8">Multi-pass membrane protein</topology>
    </subcellularLocation>
</comment>
<dbReference type="InterPro" id="IPR039426">
    <property type="entry name" value="TonB-dep_rcpt-like"/>
</dbReference>
<dbReference type="InterPro" id="IPR012910">
    <property type="entry name" value="Plug_dom"/>
</dbReference>
<dbReference type="Gene3D" id="2.60.40.1120">
    <property type="entry name" value="Carboxypeptidase-like, regulatory domain"/>
    <property type="match status" value="1"/>
</dbReference>
<reference evidence="13 14" key="1">
    <citation type="submission" date="2023-11" db="EMBL/GenBank/DDBJ databases">
        <title>Unpublished Manusciprt.</title>
        <authorList>
            <person name="Saticioglu I.B."/>
            <person name="Ay H."/>
            <person name="Ajmi N."/>
            <person name="Altun S."/>
            <person name="Duman M."/>
        </authorList>
    </citation>
    <scope>NUCLEOTIDE SEQUENCE [LARGE SCALE GENOMIC DNA]</scope>
    <source>
        <strain evidence="13 14">Fl-318</strain>
    </source>
</reference>
<dbReference type="InterPro" id="IPR008969">
    <property type="entry name" value="CarboxyPept-like_regulatory"/>
</dbReference>
<organism evidence="13 14">
    <name type="scientific">Flavobacterium cupriresistens</name>
    <dbReference type="NCBI Taxonomy" id="2893885"/>
    <lineage>
        <taxon>Bacteria</taxon>
        <taxon>Pseudomonadati</taxon>
        <taxon>Bacteroidota</taxon>
        <taxon>Flavobacteriia</taxon>
        <taxon>Flavobacteriales</taxon>
        <taxon>Flavobacteriaceae</taxon>
        <taxon>Flavobacterium</taxon>
    </lineage>
</organism>
<keyword evidence="4 8" id="KW-0812">Transmembrane</keyword>
<accession>A0ABU4RGC4</accession>
<keyword evidence="2 8" id="KW-0813">Transport</keyword>
<keyword evidence="6 8" id="KW-0472">Membrane</keyword>
<feature type="chain" id="PRO_5046826094" evidence="10">
    <location>
        <begin position="24"/>
        <end position="1013"/>
    </location>
</feature>
<evidence type="ECO:0000256" key="10">
    <source>
        <dbReference type="SAM" id="SignalP"/>
    </source>
</evidence>
<keyword evidence="10" id="KW-0732">Signal</keyword>
<evidence type="ECO:0000256" key="5">
    <source>
        <dbReference type="ARBA" id="ARBA00023077"/>
    </source>
</evidence>
<keyword evidence="5 9" id="KW-0798">TonB box</keyword>
<dbReference type="Pfam" id="PF07715">
    <property type="entry name" value="Plug"/>
    <property type="match status" value="1"/>
</dbReference>
<keyword evidence="7 8" id="KW-0998">Cell outer membrane</keyword>
<evidence type="ECO:0000256" key="3">
    <source>
        <dbReference type="ARBA" id="ARBA00022452"/>
    </source>
</evidence>
<gene>
    <name evidence="13" type="ORF">SGQ83_16205</name>
</gene>
<dbReference type="SUPFAM" id="SSF49464">
    <property type="entry name" value="Carboxypeptidase regulatory domain-like"/>
    <property type="match status" value="1"/>
</dbReference>
<evidence type="ECO:0000256" key="4">
    <source>
        <dbReference type="ARBA" id="ARBA00022692"/>
    </source>
</evidence>
<keyword evidence="3 8" id="KW-1134">Transmembrane beta strand</keyword>
<name>A0ABU4RGC4_9FLAO</name>
<dbReference type="RefSeq" id="WP_230004371.1">
    <property type="nucleotide sequence ID" value="NZ_CP087134.1"/>
</dbReference>
<feature type="domain" description="TonB-dependent receptor-like beta-barrel" evidence="11">
    <location>
        <begin position="416"/>
        <end position="967"/>
    </location>
</feature>
<evidence type="ECO:0000256" key="2">
    <source>
        <dbReference type="ARBA" id="ARBA00022448"/>
    </source>
</evidence>
<evidence type="ECO:0000256" key="9">
    <source>
        <dbReference type="RuleBase" id="RU003357"/>
    </source>
</evidence>
<dbReference type="Gene3D" id="2.170.130.10">
    <property type="entry name" value="TonB-dependent receptor, plug domain"/>
    <property type="match status" value="1"/>
</dbReference>
<protein>
    <submittedName>
        <fullName evidence="13">SusC/RagA family TonB-linked outer membrane protein</fullName>
    </submittedName>
</protein>
<dbReference type="Proteomes" id="UP001273350">
    <property type="component" value="Unassembled WGS sequence"/>
</dbReference>
<evidence type="ECO:0000256" key="8">
    <source>
        <dbReference type="PROSITE-ProRule" id="PRU01360"/>
    </source>
</evidence>
<dbReference type="EMBL" id="JAWXVI010000008">
    <property type="protein sequence ID" value="MDX6190903.1"/>
    <property type="molecule type" value="Genomic_DNA"/>
</dbReference>
<dbReference type="NCBIfam" id="TIGR04057">
    <property type="entry name" value="SusC_RagA_signa"/>
    <property type="match status" value="1"/>
</dbReference>
<dbReference type="InterPro" id="IPR037066">
    <property type="entry name" value="Plug_dom_sf"/>
</dbReference>
<dbReference type="NCBIfam" id="TIGR04056">
    <property type="entry name" value="OMP_RagA_SusC"/>
    <property type="match status" value="1"/>
</dbReference>